<comment type="caution">
    <text evidence="2">The sequence shown here is derived from an EMBL/GenBank/DDBJ whole genome shotgun (WGS) entry which is preliminary data.</text>
</comment>
<dbReference type="InterPro" id="IPR050706">
    <property type="entry name" value="Cyclic-di-GMP_PDE-like"/>
</dbReference>
<dbReference type="GO" id="GO:0071111">
    <property type="term" value="F:cyclic-guanylate-specific phosphodiesterase activity"/>
    <property type="evidence" value="ECO:0007669"/>
    <property type="project" value="InterPro"/>
</dbReference>
<sequence>MEIDAWNTKLEWRESELFGASLLVLDAESTLVSCNARAQKLFLTNCSNKTITFPDDCFWSLEKQGTFFLKEFKKYSGTTLSLLYRPEKATPFLVTVSVDPFSLDGKEYLGLIFRQQEVGSVSNELSTDFMACSLRQDLFAEKLSVVYQPQVNVTNNTLYGVEALARWSSDEFGDVSPDVFVKIAESYSLISELDLLVFNKACLQFVHWRENGISIPHISVNFSVMSFCDSNITNHIKTMLTKLDIPFDHLIIEITERTPFPCDINIADKIAELYFMGVKVSLDDFGTEHSNLKRLLKFPISHLKLDRFFVHEFPHKMAVHLSRIIFNMSQELDLLAIAEGVETQSQLSLLTEMGYRVMQGFLYSPPLSSTEFEQWMKVRISNS</sequence>
<dbReference type="Proteomes" id="UP000252086">
    <property type="component" value="Unassembled WGS sequence"/>
</dbReference>
<proteinExistence type="predicted"/>
<dbReference type="SUPFAM" id="SSF141868">
    <property type="entry name" value="EAL domain-like"/>
    <property type="match status" value="1"/>
</dbReference>
<keyword evidence="3" id="KW-1185">Reference proteome</keyword>
<evidence type="ECO:0000313" key="3">
    <source>
        <dbReference type="Proteomes" id="UP000252086"/>
    </source>
</evidence>
<dbReference type="Gene3D" id="3.20.20.450">
    <property type="entry name" value="EAL domain"/>
    <property type="match status" value="1"/>
</dbReference>
<dbReference type="SMART" id="SM00052">
    <property type="entry name" value="EAL"/>
    <property type="match status" value="1"/>
</dbReference>
<dbReference type="PANTHER" id="PTHR33121">
    <property type="entry name" value="CYCLIC DI-GMP PHOSPHODIESTERASE PDEF"/>
    <property type="match status" value="1"/>
</dbReference>
<organism evidence="2 3">
    <name type="scientific">Marinomonas aquiplantarum</name>
    <dbReference type="NCBI Taxonomy" id="491951"/>
    <lineage>
        <taxon>Bacteria</taxon>
        <taxon>Pseudomonadati</taxon>
        <taxon>Pseudomonadota</taxon>
        <taxon>Gammaproteobacteria</taxon>
        <taxon>Oceanospirillales</taxon>
        <taxon>Oceanospirillaceae</taxon>
        <taxon>Marinomonas</taxon>
    </lineage>
</organism>
<dbReference type="Pfam" id="PF00563">
    <property type="entry name" value="EAL"/>
    <property type="match status" value="1"/>
</dbReference>
<dbReference type="PROSITE" id="PS50883">
    <property type="entry name" value="EAL"/>
    <property type="match status" value="1"/>
</dbReference>
<reference evidence="2 3" key="1">
    <citation type="submission" date="2018-06" db="EMBL/GenBank/DDBJ databases">
        <title>Genomic Encyclopedia of Type Strains, Phase III (KMG-III): the genomes of soil and plant-associated and newly described type strains.</title>
        <authorList>
            <person name="Whitman W."/>
        </authorList>
    </citation>
    <scope>NUCLEOTIDE SEQUENCE [LARGE SCALE GENOMIC DNA]</scope>
    <source>
        <strain evidence="2 3">CECT 7732</strain>
    </source>
</reference>
<protein>
    <submittedName>
        <fullName evidence="2">EAL domain-containing protein (Putative c-di-GMP-specific phosphodiesterase class I)</fullName>
    </submittedName>
</protein>
<evidence type="ECO:0000313" key="2">
    <source>
        <dbReference type="EMBL" id="RBO83333.1"/>
    </source>
</evidence>
<dbReference type="RefSeq" id="WP_181799811.1">
    <property type="nucleotide sequence ID" value="NZ_QNRF01000004.1"/>
</dbReference>
<dbReference type="AlphaFoldDB" id="A0A366CZU4"/>
<dbReference type="CDD" id="cd01948">
    <property type="entry name" value="EAL"/>
    <property type="match status" value="1"/>
</dbReference>
<accession>A0A366CZU4</accession>
<feature type="domain" description="EAL" evidence="1">
    <location>
        <begin position="127"/>
        <end position="380"/>
    </location>
</feature>
<dbReference type="EMBL" id="QNRF01000004">
    <property type="protein sequence ID" value="RBO83333.1"/>
    <property type="molecule type" value="Genomic_DNA"/>
</dbReference>
<gene>
    <name evidence="2" type="ORF">DFP76_104148</name>
</gene>
<dbReference type="PANTHER" id="PTHR33121:SF71">
    <property type="entry name" value="OXYGEN SENSOR PROTEIN DOSP"/>
    <property type="match status" value="1"/>
</dbReference>
<evidence type="ECO:0000259" key="1">
    <source>
        <dbReference type="PROSITE" id="PS50883"/>
    </source>
</evidence>
<dbReference type="InterPro" id="IPR001633">
    <property type="entry name" value="EAL_dom"/>
</dbReference>
<dbReference type="InterPro" id="IPR035919">
    <property type="entry name" value="EAL_sf"/>
</dbReference>
<name>A0A366CZU4_9GAMM</name>